<dbReference type="PANTHER" id="PTHR14187">
    <property type="entry name" value="ALPHA KINASE/ELONGATION FACTOR 2 KINASE"/>
    <property type="match status" value="1"/>
</dbReference>
<proteinExistence type="predicted"/>
<evidence type="ECO:0000313" key="1">
    <source>
        <dbReference type="EMBL" id="KAJ5726922.1"/>
    </source>
</evidence>
<dbReference type="InterPro" id="IPR043129">
    <property type="entry name" value="ATPase_NBD"/>
</dbReference>
<comment type="caution">
    <text evidence="1">The sequence shown here is derived from an EMBL/GenBank/DDBJ whole genome shotgun (WGS) entry which is preliminary data.</text>
</comment>
<keyword evidence="2" id="KW-1185">Reference proteome</keyword>
<dbReference type="Proteomes" id="UP001215712">
    <property type="component" value="Unassembled WGS sequence"/>
</dbReference>
<accession>A0AAD6HLN8</accession>
<dbReference type="Gene3D" id="3.30.420.40">
    <property type="match status" value="2"/>
</dbReference>
<dbReference type="EMBL" id="JAQJAN010000007">
    <property type="protein sequence ID" value="KAJ5726922.1"/>
    <property type="molecule type" value="Genomic_DNA"/>
</dbReference>
<name>A0AAD6HLN8_9EURO</name>
<evidence type="ECO:0008006" key="3">
    <source>
        <dbReference type="Google" id="ProtNLM"/>
    </source>
</evidence>
<reference evidence="1" key="1">
    <citation type="journal article" date="2023" name="IMA Fungus">
        <title>Comparative genomic study of the Penicillium genus elucidates a diverse pangenome and 15 lateral gene transfer events.</title>
        <authorList>
            <person name="Petersen C."/>
            <person name="Sorensen T."/>
            <person name="Nielsen M.R."/>
            <person name="Sondergaard T.E."/>
            <person name="Sorensen J.L."/>
            <person name="Fitzpatrick D.A."/>
            <person name="Frisvad J.C."/>
            <person name="Nielsen K.L."/>
        </authorList>
    </citation>
    <scope>NUCLEOTIDE SEQUENCE</scope>
    <source>
        <strain evidence="1">IBT 17514</strain>
    </source>
</reference>
<protein>
    <recommendedName>
        <fullName evidence="3">Actin-like ATPase domain-containing protein</fullName>
    </recommendedName>
</protein>
<gene>
    <name evidence="1" type="ORF">N7493_005949</name>
</gene>
<dbReference type="SUPFAM" id="SSF53067">
    <property type="entry name" value="Actin-like ATPase domain"/>
    <property type="match status" value="2"/>
</dbReference>
<dbReference type="CDD" id="cd10170">
    <property type="entry name" value="ASKHA_NBD_HSP70"/>
    <property type="match status" value="1"/>
</dbReference>
<dbReference type="Gene3D" id="3.90.640.10">
    <property type="entry name" value="Actin, Chain A, domain 4"/>
    <property type="match status" value="1"/>
</dbReference>
<dbReference type="AlphaFoldDB" id="A0AAD6HLN8"/>
<reference evidence="1" key="2">
    <citation type="submission" date="2023-01" db="EMBL/GenBank/DDBJ databases">
        <authorList>
            <person name="Petersen C."/>
        </authorList>
    </citation>
    <scope>NUCLEOTIDE SEQUENCE</scope>
    <source>
        <strain evidence="1">IBT 17514</strain>
    </source>
</reference>
<evidence type="ECO:0000313" key="2">
    <source>
        <dbReference type="Proteomes" id="UP001215712"/>
    </source>
</evidence>
<dbReference type="PANTHER" id="PTHR14187:SF82">
    <property type="entry name" value="FAMILY CHAPERONE, PUTATIVE (AFU_ORTHOLOGUE AFUA_7G08575)-RELATED"/>
    <property type="match status" value="1"/>
</dbReference>
<sequence>MSAERPKLCIGIDFGTTFSGKYDQVSNDLFFRIAWALEGAGEDMEVIKDWPGRGNSTSQKAPTVIAYQNGEARWGYQVDDMKEAVKGVKLLLDTSKEKHYKSSYGPAEESHRILEKMQKKPVDAAGDYLGKMVAHLKFILDRRGIGSVMKTMDVQYILTVPAVWSDKAKDLTLQAAYLGGIPKGNLTLLSEPEAAAVHAIRMIQPNSIEVGDCFIVCDAGGGTVDLITYRTTQTRPLRMEEVTEGTGAICGSTKLDDAFQDFLVETLRKKYKYLSDQGRRVALRRWQDDVKPFFAGKEDQDGFLDTGSILPLPGVPDMLEKQVYGGILHMPLDEIEKIFDPIVSQIEALVSEQEMKAIKAGYPPKAIILVGGFGSSEYLYKRLKTRFDGMEIMQPLDAWSAVVRGAVLRGLEGNQVDNRISRAHYGVTHQSPYDPHLHYECEKEWDAYEERWEVLNRLTWYIKKREAISENTPIKFPFYRTVDLNSKLCFRDYLYICFEEAAPDALNESVSAVCELQADLSQIPKSLFTLHQNSQGCKYYKVNYDLVVTPCSASILFELQFNGISYGTVRASYL</sequence>
<organism evidence="1 2">
    <name type="scientific">Penicillium malachiteum</name>
    <dbReference type="NCBI Taxonomy" id="1324776"/>
    <lineage>
        <taxon>Eukaryota</taxon>
        <taxon>Fungi</taxon>
        <taxon>Dikarya</taxon>
        <taxon>Ascomycota</taxon>
        <taxon>Pezizomycotina</taxon>
        <taxon>Eurotiomycetes</taxon>
        <taxon>Eurotiomycetidae</taxon>
        <taxon>Eurotiales</taxon>
        <taxon>Aspergillaceae</taxon>
        <taxon>Penicillium</taxon>
    </lineage>
</organism>